<dbReference type="OrthoDB" id="195446at2759"/>
<dbReference type="Pfam" id="PF00023">
    <property type="entry name" value="Ank"/>
    <property type="match status" value="2"/>
</dbReference>
<evidence type="ECO:0000256" key="1">
    <source>
        <dbReference type="ARBA" id="ARBA00022737"/>
    </source>
</evidence>
<dbReference type="PANTHER" id="PTHR24198">
    <property type="entry name" value="ANKYRIN REPEAT AND PROTEIN KINASE DOMAIN-CONTAINING PROTEIN"/>
    <property type="match status" value="1"/>
</dbReference>
<evidence type="ECO:0000256" key="2">
    <source>
        <dbReference type="ARBA" id="ARBA00023043"/>
    </source>
</evidence>
<dbReference type="AlphaFoldDB" id="A0A9P9DZD2"/>
<feature type="repeat" description="ANK" evidence="3">
    <location>
        <begin position="338"/>
        <end position="361"/>
    </location>
</feature>
<dbReference type="SUPFAM" id="SSF48403">
    <property type="entry name" value="Ankyrin repeat"/>
    <property type="match status" value="2"/>
</dbReference>
<accession>A0A9P9DZD2</accession>
<evidence type="ECO:0000313" key="5">
    <source>
        <dbReference type="Proteomes" id="UP000717696"/>
    </source>
</evidence>
<comment type="caution">
    <text evidence="4">The sequence shown here is derived from an EMBL/GenBank/DDBJ whole genome shotgun (WGS) entry which is preliminary data.</text>
</comment>
<dbReference type="SMART" id="SM00248">
    <property type="entry name" value="ANK"/>
    <property type="match status" value="9"/>
</dbReference>
<reference evidence="4" key="1">
    <citation type="journal article" date="2021" name="Nat. Commun.">
        <title>Genetic determinants of endophytism in the Arabidopsis root mycobiome.</title>
        <authorList>
            <person name="Mesny F."/>
            <person name="Miyauchi S."/>
            <person name="Thiergart T."/>
            <person name="Pickel B."/>
            <person name="Atanasova L."/>
            <person name="Karlsson M."/>
            <person name="Huettel B."/>
            <person name="Barry K.W."/>
            <person name="Haridas S."/>
            <person name="Chen C."/>
            <person name="Bauer D."/>
            <person name="Andreopoulos W."/>
            <person name="Pangilinan J."/>
            <person name="LaButti K."/>
            <person name="Riley R."/>
            <person name="Lipzen A."/>
            <person name="Clum A."/>
            <person name="Drula E."/>
            <person name="Henrissat B."/>
            <person name="Kohler A."/>
            <person name="Grigoriev I.V."/>
            <person name="Martin F.M."/>
            <person name="Hacquard S."/>
        </authorList>
    </citation>
    <scope>NUCLEOTIDE SEQUENCE</scope>
    <source>
        <strain evidence="4">MPI-CAGE-AT-0021</strain>
    </source>
</reference>
<gene>
    <name evidence="4" type="ORF">B0J13DRAFT_564598</name>
</gene>
<dbReference type="InterPro" id="IPR036770">
    <property type="entry name" value="Ankyrin_rpt-contain_sf"/>
</dbReference>
<dbReference type="Proteomes" id="UP000717696">
    <property type="component" value="Unassembled WGS sequence"/>
</dbReference>
<dbReference type="PROSITE" id="PS50297">
    <property type="entry name" value="ANK_REP_REGION"/>
    <property type="match status" value="4"/>
</dbReference>
<dbReference type="Pfam" id="PF12796">
    <property type="entry name" value="Ank_2"/>
    <property type="match status" value="2"/>
</dbReference>
<dbReference type="EMBL" id="JAGMUU010000022">
    <property type="protein sequence ID" value="KAH7127829.1"/>
    <property type="molecule type" value="Genomic_DNA"/>
</dbReference>
<name>A0A9P9DZD2_9HYPO</name>
<feature type="repeat" description="ANK" evidence="3">
    <location>
        <begin position="235"/>
        <end position="267"/>
    </location>
</feature>
<keyword evidence="1" id="KW-0677">Repeat</keyword>
<evidence type="ECO:0000256" key="3">
    <source>
        <dbReference type="PROSITE-ProRule" id="PRU00023"/>
    </source>
</evidence>
<dbReference type="PROSITE" id="PS50088">
    <property type="entry name" value="ANK_REPEAT"/>
    <property type="match status" value="4"/>
</dbReference>
<dbReference type="InterPro" id="IPR002110">
    <property type="entry name" value="Ankyrin_rpt"/>
</dbReference>
<feature type="repeat" description="ANK" evidence="3">
    <location>
        <begin position="33"/>
        <end position="59"/>
    </location>
</feature>
<evidence type="ECO:0000313" key="4">
    <source>
        <dbReference type="EMBL" id="KAH7127829.1"/>
    </source>
</evidence>
<keyword evidence="2 3" id="KW-0040">ANK repeat</keyword>
<feature type="repeat" description="ANK" evidence="3">
    <location>
        <begin position="162"/>
        <end position="196"/>
    </location>
</feature>
<dbReference type="Gene3D" id="1.25.40.20">
    <property type="entry name" value="Ankyrin repeat-containing domain"/>
    <property type="match status" value="3"/>
</dbReference>
<organism evidence="4 5">
    <name type="scientific">Dactylonectria estremocensis</name>
    <dbReference type="NCBI Taxonomy" id="1079267"/>
    <lineage>
        <taxon>Eukaryota</taxon>
        <taxon>Fungi</taxon>
        <taxon>Dikarya</taxon>
        <taxon>Ascomycota</taxon>
        <taxon>Pezizomycotina</taxon>
        <taxon>Sordariomycetes</taxon>
        <taxon>Hypocreomycetidae</taxon>
        <taxon>Hypocreales</taxon>
        <taxon>Nectriaceae</taxon>
        <taxon>Dactylonectria</taxon>
    </lineage>
</organism>
<dbReference type="PANTHER" id="PTHR24198:SF165">
    <property type="entry name" value="ANKYRIN REPEAT-CONTAINING PROTEIN-RELATED"/>
    <property type="match status" value="1"/>
</dbReference>
<keyword evidence="5" id="KW-1185">Reference proteome</keyword>
<proteinExistence type="predicted"/>
<protein>
    <submittedName>
        <fullName evidence="4">Ankyrin repeat-containing domain protein</fullName>
    </submittedName>
</protein>
<sequence length="605" mass="65624">MARLLLQHGADITLNSHGGVTATSLPIRFPLELSGTPLDVAVSVGRLHLVKLLLELGSDPLVECMSTPFKRSHNSLELGVALHVHEIVDAILGHLSKKSGGSREWKETTSKILPHLAGHVLGGKGLFWKWLLHGSQYREACRRTVETCLKYGVDINGIGDDEGNTALVFAARQNPCHQYVLDTLLLYGADPNIKNMYGSFPLSLCLDSAWGSMDWGRCVQALLESGADPSLALPDGRQPIHVHATGNMAESVARLLDAGADIEARENDNGTPLTWAAMTKAYSCVEALLDGGADMEAWVQPGGDGPGYTAIGAAALAGATRVFQLLARRGAQPWQPGNGGSVLHLAAATGHADILRLALRRFPDTYRTLEMLSKINRDGYSALHVATSANLSCVRELVLAGAPLDLRDPSRNLDAGHTPLGASIQGGAYDVARFMLQNGASPFCRGPAADRRWSFLCEALFYARKAAHTHPHTFAALLDAVWQWVDEYDLLRVRDFGGRTALQFAIYYGLAGPARILVERGASVHDRLGAPMDVSWETTDFEGLTCLQFARAVRGFSPKEREQLYDPDSFEISDESIDAVIAFLEEETAYQPRPKLGPKNLCHPL</sequence>